<accession>A0ABN1K5P2</accession>
<dbReference type="Proteomes" id="UP001500279">
    <property type="component" value="Unassembled WGS sequence"/>
</dbReference>
<evidence type="ECO:0000313" key="1">
    <source>
        <dbReference type="EMBL" id="GAA0755537.1"/>
    </source>
</evidence>
<keyword evidence="2" id="KW-1185">Reference proteome</keyword>
<gene>
    <name evidence="1" type="ORF">GCM10009107_33120</name>
</gene>
<organism evidence="1 2">
    <name type="scientific">Ideonella azotifigens</name>
    <dbReference type="NCBI Taxonomy" id="513160"/>
    <lineage>
        <taxon>Bacteria</taxon>
        <taxon>Pseudomonadati</taxon>
        <taxon>Pseudomonadota</taxon>
        <taxon>Betaproteobacteria</taxon>
        <taxon>Burkholderiales</taxon>
        <taxon>Sphaerotilaceae</taxon>
        <taxon>Ideonella</taxon>
    </lineage>
</organism>
<proteinExistence type="predicted"/>
<comment type="caution">
    <text evidence="1">The sequence shown here is derived from an EMBL/GenBank/DDBJ whole genome shotgun (WGS) entry which is preliminary data.</text>
</comment>
<reference evidence="1 2" key="1">
    <citation type="journal article" date="2019" name="Int. J. Syst. Evol. Microbiol.">
        <title>The Global Catalogue of Microorganisms (GCM) 10K type strain sequencing project: providing services to taxonomists for standard genome sequencing and annotation.</title>
        <authorList>
            <consortium name="The Broad Institute Genomics Platform"/>
            <consortium name="The Broad Institute Genome Sequencing Center for Infectious Disease"/>
            <person name="Wu L."/>
            <person name="Ma J."/>
        </authorList>
    </citation>
    <scope>NUCLEOTIDE SEQUENCE [LARGE SCALE GENOMIC DNA]</scope>
    <source>
        <strain evidence="1 2">JCM 15503</strain>
    </source>
</reference>
<dbReference type="EMBL" id="BAAAEW010000022">
    <property type="protein sequence ID" value="GAA0755537.1"/>
    <property type="molecule type" value="Genomic_DNA"/>
</dbReference>
<evidence type="ECO:0000313" key="2">
    <source>
        <dbReference type="Proteomes" id="UP001500279"/>
    </source>
</evidence>
<protein>
    <submittedName>
        <fullName evidence="1">Uncharacterized protein</fullName>
    </submittedName>
</protein>
<name>A0ABN1K5P2_9BURK</name>
<sequence length="113" mass="11905">MALGGVAAWIAMLVPDMERLDAGRAAGRAGRAAPAMASLLGAMLVEMTSHASPGGSATQKRCMVKQRAVTYARCRQTEKSPELCSSGLNPPMEEVEETTGALIDRSINAMNRV</sequence>